<keyword evidence="4 6" id="KW-1133">Transmembrane helix</keyword>
<feature type="transmembrane region" description="Helical" evidence="6">
    <location>
        <begin position="12"/>
        <end position="30"/>
    </location>
</feature>
<dbReference type="Gene3D" id="1.10.357.140">
    <property type="entry name" value="UbiA prenyltransferase"/>
    <property type="match status" value="1"/>
</dbReference>
<evidence type="ECO:0000313" key="8">
    <source>
        <dbReference type="Proteomes" id="UP001221302"/>
    </source>
</evidence>
<dbReference type="GO" id="GO:0016757">
    <property type="term" value="F:glycosyltransferase activity"/>
    <property type="evidence" value="ECO:0007669"/>
    <property type="project" value="UniProtKB-KW"/>
</dbReference>
<reference evidence="7" key="1">
    <citation type="submission" date="2023-03" db="EMBL/GenBank/DDBJ databases">
        <title>Stygiobacter electus gen. nov., sp. nov., facultatively anaerobic thermotolerant bacterium of the class Ignavibacteria from a well of Yessentuki mineral water deposit.</title>
        <authorList>
            <person name="Podosokorskaya O.A."/>
            <person name="Elcheninov A.G."/>
            <person name="Petrova N.F."/>
            <person name="Zavarzina D.G."/>
            <person name="Kublanov I.V."/>
            <person name="Merkel A.Y."/>
        </authorList>
    </citation>
    <scope>NUCLEOTIDE SEQUENCE</scope>
    <source>
        <strain evidence="7">09-Me</strain>
    </source>
</reference>
<dbReference type="PANTHER" id="PTHR11048">
    <property type="entry name" value="PRENYLTRANSFERASES"/>
    <property type="match status" value="1"/>
</dbReference>
<dbReference type="EC" id="2.4.2.45" evidence="7"/>
<dbReference type="RefSeq" id="WP_321534433.1">
    <property type="nucleotide sequence ID" value="NZ_JARGDL010000001.1"/>
</dbReference>
<dbReference type="EMBL" id="JARGDL010000001">
    <property type="protein sequence ID" value="MDF1610668.1"/>
    <property type="molecule type" value="Genomic_DNA"/>
</dbReference>
<keyword evidence="5 6" id="KW-0472">Membrane</keyword>
<dbReference type="GO" id="GO:0005886">
    <property type="term" value="C:plasma membrane"/>
    <property type="evidence" value="ECO:0007669"/>
    <property type="project" value="TreeGrafter"/>
</dbReference>
<name>A0AAE3TCZ1_9BACT</name>
<evidence type="ECO:0000256" key="6">
    <source>
        <dbReference type="SAM" id="Phobius"/>
    </source>
</evidence>
<dbReference type="GO" id="GO:0009247">
    <property type="term" value="P:glycolipid biosynthetic process"/>
    <property type="evidence" value="ECO:0007669"/>
    <property type="project" value="TreeGrafter"/>
</dbReference>
<feature type="transmembrane region" description="Helical" evidence="6">
    <location>
        <begin position="129"/>
        <end position="146"/>
    </location>
</feature>
<keyword evidence="2" id="KW-1003">Cell membrane</keyword>
<dbReference type="NCBIfam" id="NF008977">
    <property type="entry name" value="PRK12324.1-2"/>
    <property type="match status" value="1"/>
</dbReference>
<feature type="transmembrane region" description="Helical" evidence="6">
    <location>
        <begin position="106"/>
        <end position="122"/>
    </location>
</feature>
<keyword evidence="7" id="KW-0328">Glycosyltransferase</keyword>
<accession>A0AAE3TCZ1</accession>
<sequence length="292" mass="33712">MIKFIKLIRITNWFKNIFVFVPLVFSKHLFEKEFFIPSLIAFFSFSFAASFVYVINDIFDAEKDSLHPTKKNRPIASGVISKNSAMIFSVIIFLVFIPLLIISKNYFFISIIIAYILINYFYSRILKEIVIVDIFCIAIGFMLRIIGGAVIISVYISSWLILTTLFLSLFLAVMKRRAELSSISETRKQRTVLEDYSISFIDQISAITASGVIISYALYTVADRTIIMFGSEYFVVTTLFVVFGIFRYMFLVINKNIGENIVDVLFKDVPMIINLILYVFISLIIIYHKIYV</sequence>
<organism evidence="7 8">
    <name type="scientific">Stygiobacter electus</name>
    <dbReference type="NCBI Taxonomy" id="3032292"/>
    <lineage>
        <taxon>Bacteria</taxon>
        <taxon>Pseudomonadati</taxon>
        <taxon>Ignavibacteriota</taxon>
        <taxon>Ignavibacteria</taxon>
        <taxon>Ignavibacteriales</taxon>
        <taxon>Melioribacteraceae</taxon>
        <taxon>Stygiobacter</taxon>
    </lineage>
</organism>
<feature type="transmembrane region" description="Helical" evidence="6">
    <location>
        <begin position="80"/>
        <end position="100"/>
    </location>
</feature>
<proteinExistence type="predicted"/>
<dbReference type="GO" id="GO:0016765">
    <property type="term" value="F:transferase activity, transferring alkyl or aryl (other than methyl) groups"/>
    <property type="evidence" value="ECO:0007669"/>
    <property type="project" value="InterPro"/>
</dbReference>
<feature type="transmembrane region" description="Helical" evidence="6">
    <location>
        <begin position="36"/>
        <end position="59"/>
    </location>
</feature>
<dbReference type="CDD" id="cd13963">
    <property type="entry name" value="PT_UbiA_2"/>
    <property type="match status" value="1"/>
</dbReference>
<protein>
    <submittedName>
        <fullName evidence="7">Decaprenyl-phosphate phosphoribosyltransferase</fullName>
        <ecNumber evidence="7">2.4.2.45</ecNumber>
    </submittedName>
</protein>
<evidence type="ECO:0000313" key="7">
    <source>
        <dbReference type="EMBL" id="MDF1610668.1"/>
    </source>
</evidence>
<keyword evidence="7" id="KW-0808">Transferase</keyword>
<dbReference type="InterPro" id="IPR044878">
    <property type="entry name" value="UbiA_sf"/>
</dbReference>
<dbReference type="Pfam" id="PF01040">
    <property type="entry name" value="UbiA"/>
    <property type="match status" value="1"/>
</dbReference>
<evidence type="ECO:0000256" key="4">
    <source>
        <dbReference type="ARBA" id="ARBA00022989"/>
    </source>
</evidence>
<evidence type="ECO:0000256" key="1">
    <source>
        <dbReference type="ARBA" id="ARBA00004141"/>
    </source>
</evidence>
<dbReference type="InterPro" id="IPR039653">
    <property type="entry name" value="Prenyltransferase"/>
</dbReference>
<keyword evidence="8" id="KW-1185">Reference proteome</keyword>
<evidence type="ECO:0000256" key="2">
    <source>
        <dbReference type="ARBA" id="ARBA00022475"/>
    </source>
</evidence>
<feature type="transmembrane region" description="Helical" evidence="6">
    <location>
        <begin position="152"/>
        <end position="174"/>
    </location>
</feature>
<evidence type="ECO:0000256" key="3">
    <source>
        <dbReference type="ARBA" id="ARBA00022692"/>
    </source>
</evidence>
<gene>
    <name evidence="7" type="ORF">P0M35_00770</name>
</gene>
<dbReference type="Proteomes" id="UP001221302">
    <property type="component" value="Unassembled WGS sequence"/>
</dbReference>
<evidence type="ECO:0000256" key="5">
    <source>
        <dbReference type="ARBA" id="ARBA00023136"/>
    </source>
</evidence>
<comment type="subcellular location">
    <subcellularLocation>
        <location evidence="1">Membrane</location>
        <topology evidence="1">Multi-pass membrane protein</topology>
    </subcellularLocation>
</comment>
<dbReference type="AlphaFoldDB" id="A0AAE3TCZ1"/>
<dbReference type="InterPro" id="IPR000537">
    <property type="entry name" value="UbiA_prenyltransferase"/>
</dbReference>
<feature type="transmembrane region" description="Helical" evidence="6">
    <location>
        <begin position="271"/>
        <end position="290"/>
    </location>
</feature>
<feature type="transmembrane region" description="Helical" evidence="6">
    <location>
        <begin position="195"/>
        <end position="219"/>
    </location>
</feature>
<dbReference type="PANTHER" id="PTHR11048:SF5">
    <property type="entry name" value="DECAPRENYL-PHOSPHATE PHOSPHORIBOSYLTRANSFERASE"/>
    <property type="match status" value="1"/>
</dbReference>
<comment type="caution">
    <text evidence="7">The sequence shown here is derived from an EMBL/GenBank/DDBJ whole genome shotgun (WGS) entry which is preliminary data.</text>
</comment>
<keyword evidence="3 6" id="KW-0812">Transmembrane</keyword>
<feature type="transmembrane region" description="Helical" evidence="6">
    <location>
        <begin position="225"/>
        <end position="250"/>
    </location>
</feature>